<dbReference type="GeneID" id="68098637"/>
<dbReference type="InterPro" id="IPR007590">
    <property type="entry name" value="Saf4/Yju2"/>
</dbReference>
<keyword evidence="6" id="KW-0508">mRNA splicing</keyword>
<comment type="caution">
    <text evidence="11">The sequence shown here is derived from an EMBL/GenBank/DDBJ whole genome shotgun (WGS) entry which is preliminary data.</text>
</comment>
<gene>
    <name evidence="11" type="ORF">C9374_006183</name>
</gene>
<evidence type="ECO:0000256" key="4">
    <source>
        <dbReference type="ARBA" id="ARBA00022728"/>
    </source>
</evidence>
<accession>A0AA88KHH8</accession>
<evidence type="ECO:0000256" key="7">
    <source>
        <dbReference type="ARBA" id="ARBA00023242"/>
    </source>
</evidence>
<feature type="coiled-coil region" evidence="9">
    <location>
        <begin position="130"/>
        <end position="194"/>
    </location>
</feature>
<feature type="binding site" evidence="8">
    <location>
        <position position="46"/>
    </location>
    <ligand>
        <name>Zn(2+)</name>
        <dbReference type="ChEBI" id="CHEBI:29105"/>
    </ligand>
</feature>
<protein>
    <recommendedName>
        <fullName evidence="8">Splicing factor YJU2</fullName>
    </recommendedName>
</protein>
<name>A0AA88KHH8_NAELO</name>
<dbReference type="PANTHER" id="PTHR12111:SF1">
    <property type="entry name" value="SPLICING FACTOR YJU2"/>
    <property type="match status" value="1"/>
</dbReference>
<dbReference type="PANTHER" id="PTHR12111">
    <property type="entry name" value="SPLICING FACTOR YJU2"/>
    <property type="match status" value="1"/>
</dbReference>
<evidence type="ECO:0000256" key="2">
    <source>
        <dbReference type="ARBA" id="ARBA00022664"/>
    </source>
</evidence>
<keyword evidence="12" id="KW-1185">Reference proteome</keyword>
<reference evidence="11 12" key="1">
    <citation type="journal article" date="2018" name="BMC Genomics">
        <title>The genome of Naegleria lovaniensis, the basis for a comparative approach to unravel pathogenicity factors of the human pathogenic amoeba N. fowleri.</title>
        <authorList>
            <person name="Liechti N."/>
            <person name="Schurch N."/>
            <person name="Bruggmann R."/>
            <person name="Wittwer M."/>
        </authorList>
    </citation>
    <scope>NUCLEOTIDE SEQUENCE [LARGE SCALE GENOMIC DNA]</scope>
    <source>
        <strain evidence="11 12">ATCC 30569</strain>
    </source>
</reference>
<evidence type="ECO:0000256" key="5">
    <source>
        <dbReference type="ARBA" id="ARBA00022833"/>
    </source>
</evidence>
<proteinExistence type="inferred from homology"/>
<feature type="binding site" evidence="8">
    <location>
        <position position="80"/>
    </location>
    <ligand>
        <name>Zn(2+)</name>
        <dbReference type="ChEBI" id="CHEBI:29105"/>
    </ligand>
</feature>
<evidence type="ECO:0000256" key="1">
    <source>
        <dbReference type="ARBA" id="ARBA00004123"/>
    </source>
</evidence>
<evidence type="ECO:0000256" key="9">
    <source>
        <dbReference type="SAM" id="Coils"/>
    </source>
</evidence>
<evidence type="ECO:0000313" key="11">
    <source>
        <dbReference type="EMBL" id="KAG2381799.1"/>
    </source>
</evidence>
<dbReference type="RefSeq" id="XP_044547478.1">
    <property type="nucleotide sequence ID" value="XM_044696015.1"/>
</dbReference>
<evidence type="ECO:0000256" key="3">
    <source>
        <dbReference type="ARBA" id="ARBA00022723"/>
    </source>
</evidence>
<evidence type="ECO:0000256" key="6">
    <source>
        <dbReference type="ARBA" id="ARBA00023187"/>
    </source>
</evidence>
<organism evidence="11 12">
    <name type="scientific">Naegleria lovaniensis</name>
    <name type="common">Amoeba</name>
    <dbReference type="NCBI Taxonomy" id="51637"/>
    <lineage>
        <taxon>Eukaryota</taxon>
        <taxon>Discoba</taxon>
        <taxon>Heterolobosea</taxon>
        <taxon>Tetramitia</taxon>
        <taxon>Eutetramitia</taxon>
        <taxon>Vahlkampfiidae</taxon>
        <taxon>Naegleria</taxon>
    </lineage>
</organism>
<dbReference type="GO" id="GO:0046872">
    <property type="term" value="F:metal ion binding"/>
    <property type="evidence" value="ECO:0007669"/>
    <property type="project" value="UniProtKB-KW"/>
</dbReference>
<dbReference type="Proteomes" id="UP000816034">
    <property type="component" value="Unassembled WGS sequence"/>
</dbReference>
<comment type="subcellular location">
    <subcellularLocation>
        <location evidence="1 8">Nucleus</location>
    </subcellularLocation>
</comment>
<dbReference type="GO" id="GO:0071006">
    <property type="term" value="C:U2-type catalytic step 1 spliceosome"/>
    <property type="evidence" value="ECO:0007669"/>
    <property type="project" value="UniProtKB-UniRule"/>
</dbReference>
<dbReference type="InterPro" id="IPR043701">
    <property type="entry name" value="Yju2"/>
</dbReference>
<dbReference type="EMBL" id="PYSW02000026">
    <property type="protein sequence ID" value="KAG2381799.1"/>
    <property type="molecule type" value="Genomic_DNA"/>
</dbReference>
<feature type="compositionally biased region" description="Low complexity" evidence="10">
    <location>
        <begin position="230"/>
        <end position="248"/>
    </location>
</feature>
<keyword evidence="3 8" id="KW-0479">Metal-binding</keyword>
<feature type="binding site" evidence="8">
    <location>
        <position position="83"/>
    </location>
    <ligand>
        <name>Zn(2+)</name>
        <dbReference type="ChEBI" id="CHEBI:29105"/>
    </ligand>
</feature>
<dbReference type="GO" id="GO:0000349">
    <property type="term" value="P:generation of catalytic spliceosome for first transesterification step"/>
    <property type="evidence" value="ECO:0007669"/>
    <property type="project" value="UniProtKB-UniRule"/>
</dbReference>
<evidence type="ECO:0000256" key="8">
    <source>
        <dbReference type="HAMAP-Rule" id="MF_03226"/>
    </source>
</evidence>
<feature type="region of interest" description="Disordered" evidence="10">
    <location>
        <begin position="201"/>
        <end position="251"/>
    </location>
</feature>
<comment type="subunit">
    <text evidence="8">Component of the spliceosome. Present in the activated B complex, the catalytically activated B* complex which catalyzes the branching, the catalytic step 1 C complex catalyzing the exon ligation, and the postcatalytic P complex containing the ligated exons (mRNA) and the excised lariat intron.</text>
</comment>
<keyword evidence="4 8" id="KW-0747">Spliceosome</keyword>
<sequence>MAERKVINKYYPPTFDPKLIPRRKIATTNQVKIRMMLPMTIQCTVCGEFMYQGKKFNSRKETVHGEDYLGLRVFRFYIRCTRCASEVTFKTDPKNSDYVAEHNCVRSYPSHARVHEDINAQLYDHGEDAMKKLENKTLDSKQEIEDLDILDSIKTIKQLHNKISADSLLEKLQIEQLEEEEARATTEHEFNEDELREIQEFSRSHKRVQLEDEDDLEDGVPSSKQNNEISKAAPEASSSSTEPSSTKKVTIVPTALQCALVRRKNRCKPQKER</sequence>
<dbReference type="Pfam" id="PF04502">
    <property type="entry name" value="Saf4_Yju2"/>
    <property type="match status" value="1"/>
</dbReference>
<dbReference type="AlphaFoldDB" id="A0AA88KHH8"/>
<evidence type="ECO:0000256" key="10">
    <source>
        <dbReference type="SAM" id="MobiDB-lite"/>
    </source>
</evidence>
<keyword evidence="2" id="KW-0507">mRNA processing</keyword>
<evidence type="ECO:0000313" key="12">
    <source>
        <dbReference type="Proteomes" id="UP000816034"/>
    </source>
</evidence>
<dbReference type="HAMAP" id="MF_03226">
    <property type="entry name" value="YJU2"/>
    <property type="match status" value="1"/>
</dbReference>
<feature type="binding site" evidence="8">
    <location>
        <position position="43"/>
    </location>
    <ligand>
        <name>Zn(2+)</name>
        <dbReference type="ChEBI" id="CHEBI:29105"/>
    </ligand>
</feature>
<comment type="function">
    <text evidence="8">Part of the spliceosome which catalyzes two sequential transesterification reactions, first the excision of the non-coding intron from pre-mRNA and then the ligation of the coding exons to form the mature mRNA. Plays a role in stabilizing the structure of the spliceosome catalytic core and docking of the branch helix into the active site, producing 5'-exon and lariat intron-3'-intermediates.</text>
</comment>
<keyword evidence="5 8" id="KW-0862">Zinc</keyword>
<comment type="similarity">
    <text evidence="8">Belongs to the CWC16 family. YJU2 subfamily.</text>
</comment>
<keyword evidence="9" id="KW-0175">Coiled coil</keyword>
<keyword evidence="7 8" id="KW-0539">Nucleus</keyword>